<accession>A0A445BPM9</accession>
<protein>
    <recommendedName>
        <fullName evidence="1">HAT C-terminal dimerisation domain-containing protein</fullName>
    </recommendedName>
</protein>
<dbReference type="PANTHER" id="PTHR23272">
    <property type="entry name" value="BED FINGER-RELATED"/>
    <property type="match status" value="1"/>
</dbReference>
<evidence type="ECO:0000313" key="3">
    <source>
        <dbReference type="Proteomes" id="UP000289738"/>
    </source>
</evidence>
<name>A0A445BPM9_ARAHY</name>
<reference evidence="2 3" key="1">
    <citation type="submission" date="2019-01" db="EMBL/GenBank/DDBJ databases">
        <title>Sequencing of cultivated peanut Arachis hypogaea provides insights into genome evolution and oil improvement.</title>
        <authorList>
            <person name="Chen X."/>
        </authorList>
    </citation>
    <scope>NUCLEOTIDE SEQUENCE [LARGE SCALE GENOMIC DNA]</scope>
    <source>
        <strain evidence="3">cv. Fuhuasheng</strain>
        <tissue evidence="2">Leaves</tissue>
    </source>
</reference>
<evidence type="ECO:0000259" key="1">
    <source>
        <dbReference type="Pfam" id="PF05699"/>
    </source>
</evidence>
<dbReference type="InterPro" id="IPR008906">
    <property type="entry name" value="HATC_C_dom"/>
</dbReference>
<gene>
    <name evidence="2" type="ORF">Ahy_A09g046344</name>
</gene>
<dbReference type="Proteomes" id="UP000289738">
    <property type="component" value="Chromosome A09"/>
</dbReference>
<organism evidence="2 3">
    <name type="scientific">Arachis hypogaea</name>
    <name type="common">Peanut</name>
    <dbReference type="NCBI Taxonomy" id="3818"/>
    <lineage>
        <taxon>Eukaryota</taxon>
        <taxon>Viridiplantae</taxon>
        <taxon>Streptophyta</taxon>
        <taxon>Embryophyta</taxon>
        <taxon>Tracheophyta</taxon>
        <taxon>Spermatophyta</taxon>
        <taxon>Magnoliopsida</taxon>
        <taxon>eudicotyledons</taxon>
        <taxon>Gunneridae</taxon>
        <taxon>Pentapetalae</taxon>
        <taxon>rosids</taxon>
        <taxon>fabids</taxon>
        <taxon>Fabales</taxon>
        <taxon>Fabaceae</taxon>
        <taxon>Papilionoideae</taxon>
        <taxon>50 kb inversion clade</taxon>
        <taxon>dalbergioids sensu lato</taxon>
        <taxon>Dalbergieae</taxon>
        <taxon>Pterocarpus clade</taxon>
        <taxon>Arachis</taxon>
    </lineage>
</organism>
<dbReference type="Pfam" id="PF05699">
    <property type="entry name" value="Dimer_Tnp_hAT"/>
    <property type="match status" value="1"/>
</dbReference>
<dbReference type="PANTHER" id="PTHR23272:SF184">
    <property type="entry name" value="OS03G0311250 PROTEIN"/>
    <property type="match status" value="1"/>
</dbReference>
<dbReference type="STRING" id="3818.A0A445BPM9"/>
<sequence>MARDILAIPVSTVASESAFSMGGRIIDQYRSSLTPKMVEALVCTEDWLKEDFFSSLAPENFEELEKVEQDLILSEDITCSIKEILYSLDGDIGVNNYSSCNVIFCGWNLHRFFGLGENFHC</sequence>
<dbReference type="GO" id="GO:0046983">
    <property type="term" value="F:protein dimerization activity"/>
    <property type="evidence" value="ECO:0007669"/>
    <property type="project" value="InterPro"/>
</dbReference>
<dbReference type="AlphaFoldDB" id="A0A445BPM9"/>
<feature type="domain" description="HAT C-terminal dimerisation" evidence="1">
    <location>
        <begin position="1"/>
        <end position="48"/>
    </location>
</feature>
<dbReference type="EMBL" id="SDMP01000009">
    <property type="protein sequence ID" value="RYR40596.1"/>
    <property type="molecule type" value="Genomic_DNA"/>
</dbReference>
<dbReference type="SUPFAM" id="SSF53098">
    <property type="entry name" value="Ribonuclease H-like"/>
    <property type="match status" value="1"/>
</dbReference>
<evidence type="ECO:0000313" key="2">
    <source>
        <dbReference type="EMBL" id="RYR40596.1"/>
    </source>
</evidence>
<comment type="caution">
    <text evidence="2">The sequence shown here is derived from an EMBL/GenBank/DDBJ whole genome shotgun (WGS) entry which is preliminary data.</text>
</comment>
<dbReference type="InterPro" id="IPR012337">
    <property type="entry name" value="RNaseH-like_sf"/>
</dbReference>
<proteinExistence type="predicted"/>
<keyword evidence="3" id="KW-1185">Reference proteome</keyword>